<dbReference type="InterPro" id="IPR011335">
    <property type="entry name" value="Restrct_endonuc-II-like"/>
</dbReference>
<feature type="compositionally biased region" description="Basic residues" evidence="1">
    <location>
        <begin position="1"/>
        <end position="11"/>
    </location>
</feature>
<evidence type="ECO:0000313" key="4">
    <source>
        <dbReference type="Proteomes" id="UP000092659"/>
    </source>
</evidence>
<dbReference type="SUPFAM" id="SSF52980">
    <property type="entry name" value="Restriction endonuclease-like"/>
    <property type="match status" value="1"/>
</dbReference>
<reference evidence="3 4" key="1">
    <citation type="submission" date="2016-06" db="EMBL/GenBank/DDBJ databases">
        <title>Complete genome sequence of Streptomyces griseochromogenes ATCC 14511, the Blasticidin S producer.</title>
        <authorList>
            <person name="Wu L."/>
        </authorList>
    </citation>
    <scope>NUCLEOTIDE SEQUENCE [LARGE SCALE GENOMIC DNA]</scope>
    <source>
        <strain evidence="3 4">ATCC 14511</strain>
    </source>
</reference>
<dbReference type="GO" id="GO:0009307">
    <property type="term" value="P:DNA restriction-modification system"/>
    <property type="evidence" value="ECO:0007669"/>
    <property type="project" value="InterPro"/>
</dbReference>
<gene>
    <name evidence="3" type="ORF">AVL59_12700</name>
</gene>
<dbReference type="Proteomes" id="UP000092659">
    <property type="component" value="Chromosome"/>
</dbReference>
<dbReference type="STRING" id="68214.AVL59_12700"/>
<proteinExistence type="predicted"/>
<dbReference type="KEGG" id="sgs:AVL59_12700"/>
<evidence type="ECO:0000259" key="2">
    <source>
        <dbReference type="Pfam" id="PF04471"/>
    </source>
</evidence>
<accession>A0A1B1BCA0</accession>
<dbReference type="Gene3D" id="3.40.1350.10">
    <property type="match status" value="1"/>
</dbReference>
<evidence type="ECO:0000313" key="3">
    <source>
        <dbReference type="EMBL" id="ANP56466.1"/>
    </source>
</evidence>
<dbReference type="GO" id="GO:0004519">
    <property type="term" value="F:endonuclease activity"/>
    <property type="evidence" value="ECO:0007669"/>
    <property type="project" value="InterPro"/>
</dbReference>
<feature type="domain" description="Restriction endonuclease type IV Mrr" evidence="2">
    <location>
        <begin position="186"/>
        <end position="289"/>
    </location>
</feature>
<dbReference type="EMBL" id="CP016279">
    <property type="protein sequence ID" value="ANP56466.1"/>
    <property type="molecule type" value="Genomic_DNA"/>
</dbReference>
<dbReference type="Pfam" id="PF04471">
    <property type="entry name" value="Mrr_cat"/>
    <property type="match status" value="1"/>
</dbReference>
<dbReference type="GO" id="GO:0003677">
    <property type="term" value="F:DNA binding"/>
    <property type="evidence" value="ECO:0007669"/>
    <property type="project" value="InterPro"/>
</dbReference>
<feature type="region of interest" description="Disordered" evidence="1">
    <location>
        <begin position="1"/>
        <end position="20"/>
    </location>
</feature>
<name>A0A1B1BCA0_9ACTN</name>
<organism evidence="3 4">
    <name type="scientific">Streptomyces griseochromogenes</name>
    <dbReference type="NCBI Taxonomy" id="68214"/>
    <lineage>
        <taxon>Bacteria</taxon>
        <taxon>Bacillati</taxon>
        <taxon>Actinomycetota</taxon>
        <taxon>Actinomycetes</taxon>
        <taxon>Kitasatosporales</taxon>
        <taxon>Streptomycetaceae</taxon>
        <taxon>Streptomyces</taxon>
    </lineage>
</organism>
<sequence>MGRSSCVRRRGTVPQPNNRSKAIRPAAYTALVEALTTIYWNKGPFELYVRAMLKDHSELLAQLSFPSSTKREVSGQLVNLLQANEARYLDLTVALMLDIADMETFPNLTSQQDGEEKVAKATAAVAELRRWTAKQREVIAEHEAHAVAITESAKQAQDGRAFAQAHEELKQRFMVMHSAANPQQRGRGFEGFINELFALYDLEPRAAYSLDHEQIDGAFSFDTDHYVLEAKWWKEAIGRRELDVFKSNIERKGKNTLGLYISMSNFTSDALAVYSLSTPFITMDGGDFMAVLDQRIRLDELMRRKKRHASETGHCFLPVSQIFSESD</sequence>
<dbReference type="InterPro" id="IPR007560">
    <property type="entry name" value="Restrct_endonuc_IV_Mrr"/>
</dbReference>
<evidence type="ECO:0000256" key="1">
    <source>
        <dbReference type="SAM" id="MobiDB-lite"/>
    </source>
</evidence>
<dbReference type="InterPro" id="IPR011856">
    <property type="entry name" value="tRNA_endonuc-like_dom_sf"/>
</dbReference>
<dbReference type="AlphaFoldDB" id="A0A1B1BCA0"/>
<protein>
    <recommendedName>
        <fullName evidence="2">Restriction endonuclease type IV Mrr domain-containing protein</fullName>
    </recommendedName>
</protein>